<evidence type="ECO:0000313" key="2">
    <source>
        <dbReference type="Proteomes" id="UP000768646"/>
    </source>
</evidence>
<dbReference type="Proteomes" id="UP000768646">
    <property type="component" value="Unassembled WGS sequence"/>
</dbReference>
<proteinExistence type="predicted"/>
<keyword evidence="2" id="KW-1185">Reference proteome</keyword>
<accession>A0ACB7CAF0</accession>
<comment type="caution">
    <text evidence="1">The sequence shown here is derived from an EMBL/GenBank/DDBJ whole genome shotgun (WGS) entry which is preliminary data.</text>
</comment>
<sequence length="372" mass="44551">MYKIVEKIKQCFLIYPWHIVTLAWFLRYPNPYSNHVISVDVVDRYVNDHGCLQTTRLILKRGKLPKWGAKLFKISESFILEDSMVNLQTNQMHTFIRNLDHTKVMKVIENQTYSVSPKNSNQTIVNIEARIKSSFGWGVTNKIEKFGIVKFSKNVINSRAGMTYVLKMLRDNGWLDIFSKIKSSFRNEVYCKKDFFQILGFSYTYNIYIYKQVYERNNLLFKNSFLKNLMFSKCLYRSPWYYLPCSKHAQLQQQYSHWKLPSENTQPAFSKSNKEESIETMRARLLYQSRKRGILETDLLLSTFAKKYLPSFTREELETYDKFLQESDWEIYTWIVRKIEIPERWCKSNLLRMLQEHCQDKVSPIQRMPDLF</sequence>
<organism evidence="1 2">
    <name type="scientific">Pneumocystis oryctolagi</name>
    <dbReference type="NCBI Taxonomy" id="42067"/>
    <lineage>
        <taxon>Eukaryota</taxon>
        <taxon>Fungi</taxon>
        <taxon>Dikarya</taxon>
        <taxon>Ascomycota</taxon>
        <taxon>Taphrinomycotina</taxon>
        <taxon>Pneumocystomycetes</taxon>
        <taxon>Pneumocystaceae</taxon>
        <taxon>Pneumocystis</taxon>
    </lineage>
</organism>
<reference evidence="1 2" key="1">
    <citation type="journal article" date="2021" name="Commun. Biol.">
        <title>Genomic insights into the host specific adaptation of the Pneumocystis genus.</title>
        <authorList>
            <person name="Cisse O.H."/>
            <person name="Ma L."/>
            <person name="Dekker J.P."/>
            <person name="Khil P.P."/>
            <person name="Youn J.-H."/>
            <person name="Brenchley J.M."/>
            <person name="Blair R."/>
            <person name="Pahar B."/>
            <person name="Chabe M."/>
            <person name="Van Rompay K.K.A."/>
            <person name="Keesler R."/>
            <person name="Sukura A."/>
            <person name="Hirsch V."/>
            <person name="Kutty G."/>
            <person name="Liu Y."/>
            <person name="Peng L."/>
            <person name="Chen J."/>
            <person name="Song J."/>
            <person name="Weissenbacher-Lang C."/>
            <person name="Xu J."/>
            <person name="Upham N.S."/>
            <person name="Stajich J.E."/>
            <person name="Cuomo C.A."/>
            <person name="Cushion M.T."/>
            <person name="Kovacs J.A."/>
        </authorList>
    </citation>
    <scope>NUCLEOTIDE SEQUENCE [LARGE SCALE GENOMIC DNA]</scope>
    <source>
        <strain evidence="1 2">RABM</strain>
    </source>
</reference>
<dbReference type="EMBL" id="JABTEG010000008">
    <property type="protein sequence ID" value="KAG4304445.1"/>
    <property type="molecule type" value="Genomic_DNA"/>
</dbReference>
<evidence type="ECO:0000313" key="1">
    <source>
        <dbReference type="EMBL" id="KAG4304445.1"/>
    </source>
</evidence>
<gene>
    <name evidence="1" type="ORF">PORY_002155</name>
</gene>
<protein>
    <submittedName>
        <fullName evidence="1">Uncharacterized protein</fullName>
    </submittedName>
</protein>
<name>A0ACB7CAF0_9ASCO</name>